<organism evidence="2 3">
    <name type="scientific">Tunturiibacter gelidiferens</name>
    <dbReference type="NCBI Taxonomy" id="3069689"/>
    <lineage>
        <taxon>Bacteria</taxon>
        <taxon>Pseudomonadati</taxon>
        <taxon>Acidobacteriota</taxon>
        <taxon>Terriglobia</taxon>
        <taxon>Terriglobales</taxon>
        <taxon>Acidobacteriaceae</taxon>
        <taxon>Tunturiibacter</taxon>
    </lineage>
</organism>
<feature type="compositionally biased region" description="Acidic residues" evidence="1">
    <location>
        <begin position="12"/>
        <end position="23"/>
    </location>
</feature>
<evidence type="ECO:0000256" key="1">
    <source>
        <dbReference type="SAM" id="MobiDB-lite"/>
    </source>
</evidence>
<dbReference type="EMBL" id="JACHEB010000001">
    <property type="protein sequence ID" value="MBB5326971.1"/>
    <property type="molecule type" value="Genomic_DNA"/>
</dbReference>
<protein>
    <submittedName>
        <fullName evidence="2">Uncharacterized protein</fullName>
    </submittedName>
</protein>
<reference evidence="2 3" key="1">
    <citation type="submission" date="2020-08" db="EMBL/GenBank/DDBJ databases">
        <title>Genomic Encyclopedia of Type Strains, Phase IV (KMG-V): Genome sequencing to study the core and pangenomes of soil and plant-associated prokaryotes.</title>
        <authorList>
            <person name="Whitman W."/>
        </authorList>
    </citation>
    <scope>NUCLEOTIDE SEQUENCE [LARGE SCALE GENOMIC DNA]</scope>
    <source>
        <strain evidence="2 3">X5P2</strain>
    </source>
</reference>
<keyword evidence="3" id="KW-1185">Reference proteome</keyword>
<accession>A0A9X0QAH2</accession>
<sequence length="33" mass="3461">MEDSVCVGSEESKEEDGQSEEEQAANLAAAFGL</sequence>
<evidence type="ECO:0000313" key="3">
    <source>
        <dbReference type="Proteomes" id="UP000535182"/>
    </source>
</evidence>
<dbReference type="Proteomes" id="UP000535182">
    <property type="component" value="Unassembled WGS sequence"/>
</dbReference>
<feature type="region of interest" description="Disordered" evidence="1">
    <location>
        <begin position="1"/>
        <end position="33"/>
    </location>
</feature>
<comment type="caution">
    <text evidence="2">The sequence shown here is derived from an EMBL/GenBank/DDBJ whole genome shotgun (WGS) entry which is preliminary data.</text>
</comment>
<proteinExistence type="predicted"/>
<evidence type="ECO:0000313" key="2">
    <source>
        <dbReference type="EMBL" id="MBB5326971.1"/>
    </source>
</evidence>
<gene>
    <name evidence="2" type="ORF">HDF14_000565</name>
</gene>
<name>A0A9X0QAH2_9BACT</name>
<dbReference type="AlphaFoldDB" id="A0A9X0QAH2"/>